<feature type="transmembrane region" description="Helical" evidence="1">
    <location>
        <begin position="36"/>
        <end position="61"/>
    </location>
</feature>
<comment type="caution">
    <text evidence="2">The sequence shown here is derived from an EMBL/GenBank/DDBJ whole genome shotgun (WGS) entry which is preliminary data.</text>
</comment>
<proteinExistence type="predicted"/>
<evidence type="ECO:0000256" key="1">
    <source>
        <dbReference type="SAM" id="Phobius"/>
    </source>
</evidence>
<gene>
    <name evidence="2" type="ORF">LZZ85_03090</name>
</gene>
<accession>A0ABS9KLN5</accession>
<name>A0ABS9KLN5_9BACT</name>
<evidence type="ECO:0000313" key="3">
    <source>
        <dbReference type="Proteomes" id="UP001165367"/>
    </source>
</evidence>
<keyword evidence="1" id="KW-0812">Transmembrane</keyword>
<dbReference type="RefSeq" id="WP_237868472.1">
    <property type="nucleotide sequence ID" value="NZ_JAKLTR010000002.1"/>
</dbReference>
<reference evidence="2" key="1">
    <citation type="submission" date="2022-01" db="EMBL/GenBank/DDBJ databases">
        <authorList>
            <person name="Jo J.-H."/>
            <person name="Im W.-T."/>
        </authorList>
    </citation>
    <scope>NUCLEOTIDE SEQUENCE</scope>
    <source>
        <strain evidence="2">NA20</strain>
    </source>
</reference>
<protein>
    <submittedName>
        <fullName evidence="2">Uncharacterized protein</fullName>
    </submittedName>
</protein>
<keyword evidence="1" id="KW-0472">Membrane</keyword>
<feature type="transmembrane region" description="Helical" evidence="1">
    <location>
        <begin position="68"/>
        <end position="85"/>
    </location>
</feature>
<dbReference type="EMBL" id="JAKLTR010000002">
    <property type="protein sequence ID" value="MCG2613243.1"/>
    <property type="molecule type" value="Genomic_DNA"/>
</dbReference>
<keyword evidence="1" id="KW-1133">Transmembrane helix</keyword>
<sequence>MAIRNIKQWRTIFGINLLLALVVSVMYFLVRSYKGWQFTFSLSAGFLIALGVCQLANLVLVYRKRVSIELFTLCLLFLFLFLFSIIRTGNIFLFIFPLLNYVVLKMVDAKTARKR</sequence>
<organism evidence="2 3">
    <name type="scientific">Terrimonas ginsenosidimutans</name>
    <dbReference type="NCBI Taxonomy" id="2908004"/>
    <lineage>
        <taxon>Bacteria</taxon>
        <taxon>Pseudomonadati</taxon>
        <taxon>Bacteroidota</taxon>
        <taxon>Chitinophagia</taxon>
        <taxon>Chitinophagales</taxon>
        <taxon>Chitinophagaceae</taxon>
        <taxon>Terrimonas</taxon>
    </lineage>
</organism>
<feature type="transmembrane region" description="Helical" evidence="1">
    <location>
        <begin position="12"/>
        <end position="30"/>
    </location>
</feature>
<evidence type="ECO:0000313" key="2">
    <source>
        <dbReference type="EMBL" id="MCG2613243.1"/>
    </source>
</evidence>
<keyword evidence="3" id="KW-1185">Reference proteome</keyword>
<dbReference type="Proteomes" id="UP001165367">
    <property type="component" value="Unassembled WGS sequence"/>
</dbReference>